<sequence length="202" mass="22879">MIRLYRLIVLVLTIISCQTTVETQLPDVKANLFKAGTIDLQVATQNKVTLLTIWSIFCGPCLKELPELQTVYDRYKLNKRVTVLTLALNTNQELNRFLSTSDSADIYRKIFVHSGLKQLTLPILVGTTSPYQIENGSARLSDTKAADHLKRIFKFDAIPTTRIYDQGGKLIFEQKGVETSALGLRRYRLNLIKKLDSLATHH</sequence>
<keyword evidence="4" id="KW-1185">Reference proteome</keyword>
<dbReference type="InterPro" id="IPR000866">
    <property type="entry name" value="AhpC/TSA"/>
</dbReference>
<evidence type="ECO:0000259" key="2">
    <source>
        <dbReference type="PROSITE" id="PS51352"/>
    </source>
</evidence>
<evidence type="ECO:0000313" key="4">
    <source>
        <dbReference type="Proteomes" id="UP000002028"/>
    </source>
</evidence>
<dbReference type="KEGG" id="sli:Slin_6596"/>
<dbReference type="SUPFAM" id="SSF52833">
    <property type="entry name" value="Thioredoxin-like"/>
    <property type="match status" value="1"/>
</dbReference>
<dbReference type="PROSITE" id="PS51352">
    <property type="entry name" value="THIOREDOXIN_2"/>
    <property type="match status" value="1"/>
</dbReference>
<dbReference type="AlphaFoldDB" id="D2QUS1"/>
<dbReference type="HOGENOM" id="CLU_1353916_0_0_10"/>
<dbReference type="InterPro" id="IPR050553">
    <property type="entry name" value="Thioredoxin_ResA/DsbE_sf"/>
</dbReference>
<dbReference type="PANTHER" id="PTHR42852:SF13">
    <property type="entry name" value="PROTEIN DIPZ"/>
    <property type="match status" value="1"/>
</dbReference>
<gene>
    <name evidence="3" type="ordered locus">Slin_6596</name>
</gene>
<dbReference type="STRING" id="504472.Slin_6596"/>
<dbReference type="InterPro" id="IPR036249">
    <property type="entry name" value="Thioredoxin-like_sf"/>
</dbReference>
<dbReference type="Pfam" id="PF00578">
    <property type="entry name" value="AhpC-TSA"/>
    <property type="match status" value="1"/>
</dbReference>
<dbReference type="PANTHER" id="PTHR42852">
    <property type="entry name" value="THIOL:DISULFIDE INTERCHANGE PROTEIN DSBE"/>
    <property type="match status" value="1"/>
</dbReference>
<evidence type="ECO:0000313" key="3">
    <source>
        <dbReference type="EMBL" id="ADB42553.1"/>
    </source>
</evidence>
<dbReference type="RefSeq" id="WP_012931035.1">
    <property type="nucleotide sequence ID" value="NC_013730.1"/>
</dbReference>
<protein>
    <submittedName>
        <fullName evidence="3">Alkyl hydroperoxide reductase/ Thiol specific antioxidant/ Mal allergen</fullName>
    </submittedName>
</protein>
<proteinExistence type="predicted"/>
<dbReference type="EMBL" id="CP001769">
    <property type="protein sequence ID" value="ADB42553.1"/>
    <property type="molecule type" value="Genomic_DNA"/>
</dbReference>
<dbReference type="Proteomes" id="UP000002028">
    <property type="component" value="Chromosome"/>
</dbReference>
<dbReference type="eggNOG" id="COG0526">
    <property type="taxonomic scope" value="Bacteria"/>
</dbReference>
<reference evidence="3 4" key="1">
    <citation type="journal article" date="2010" name="Stand. Genomic Sci.">
        <title>Complete genome sequence of Spirosoma linguale type strain (1).</title>
        <authorList>
            <person name="Lail K."/>
            <person name="Sikorski J."/>
            <person name="Saunders E."/>
            <person name="Lapidus A."/>
            <person name="Glavina Del Rio T."/>
            <person name="Copeland A."/>
            <person name="Tice H."/>
            <person name="Cheng J.-F."/>
            <person name="Lucas S."/>
            <person name="Nolan M."/>
            <person name="Bruce D."/>
            <person name="Goodwin L."/>
            <person name="Pitluck S."/>
            <person name="Ivanova N."/>
            <person name="Mavromatis K."/>
            <person name="Ovchinnikova G."/>
            <person name="Pati A."/>
            <person name="Chen A."/>
            <person name="Palaniappan K."/>
            <person name="Land M."/>
            <person name="Hauser L."/>
            <person name="Chang Y.-J."/>
            <person name="Jeffries C.D."/>
            <person name="Chain P."/>
            <person name="Brettin T."/>
            <person name="Detter J.C."/>
            <person name="Schuetze A."/>
            <person name="Rohde M."/>
            <person name="Tindall B.J."/>
            <person name="Goeker M."/>
            <person name="Bristow J."/>
            <person name="Eisen J.A."/>
            <person name="Markowitz V."/>
            <person name="Hugenholtz P."/>
            <person name="Kyrpides N.C."/>
            <person name="Klenk H.-P."/>
            <person name="Chen F."/>
        </authorList>
    </citation>
    <scope>NUCLEOTIDE SEQUENCE [LARGE SCALE GENOMIC DNA]</scope>
    <source>
        <strain evidence="4">ATCC 33905 / DSM 74 / LMG 10896 / Claus 1</strain>
    </source>
</reference>
<evidence type="ECO:0000256" key="1">
    <source>
        <dbReference type="ARBA" id="ARBA00023284"/>
    </source>
</evidence>
<keyword evidence="1" id="KW-0676">Redox-active center</keyword>
<feature type="domain" description="Thioredoxin" evidence="2">
    <location>
        <begin position="19"/>
        <end position="197"/>
    </location>
</feature>
<dbReference type="GO" id="GO:0016491">
    <property type="term" value="F:oxidoreductase activity"/>
    <property type="evidence" value="ECO:0007669"/>
    <property type="project" value="InterPro"/>
</dbReference>
<dbReference type="InterPro" id="IPR017937">
    <property type="entry name" value="Thioredoxin_CS"/>
</dbReference>
<dbReference type="Gene3D" id="3.40.30.10">
    <property type="entry name" value="Glutaredoxin"/>
    <property type="match status" value="1"/>
</dbReference>
<organism evidence="3 4">
    <name type="scientific">Spirosoma linguale (strain ATCC 33905 / DSM 74 / LMG 10896 / Claus 1)</name>
    <dbReference type="NCBI Taxonomy" id="504472"/>
    <lineage>
        <taxon>Bacteria</taxon>
        <taxon>Pseudomonadati</taxon>
        <taxon>Bacteroidota</taxon>
        <taxon>Cytophagia</taxon>
        <taxon>Cytophagales</taxon>
        <taxon>Cytophagaceae</taxon>
        <taxon>Spirosoma</taxon>
    </lineage>
</organism>
<dbReference type="GO" id="GO:0016209">
    <property type="term" value="F:antioxidant activity"/>
    <property type="evidence" value="ECO:0007669"/>
    <property type="project" value="InterPro"/>
</dbReference>
<name>D2QUS1_SPILD</name>
<dbReference type="CDD" id="cd02966">
    <property type="entry name" value="TlpA_like_family"/>
    <property type="match status" value="1"/>
</dbReference>
<dbReference type="InterPro" id="IPR013766">
    <property type="entry name" value="Thioredoxin_domain"/>
</dbReference>
<dbReference type="PROSITE" id="PS00194">
    <property type="entry name" value="THIOREDOXIN_1"/>
    <property type="match status" value="1"/>
</dbReference>
<accession>D2QUS1</accession>
<dbReference type="PROSITE" id="PS51257">
    <property type="entry name" value="PROKAR_LIPOPROTEIN"/>
    <property type="match status" value="1"/>
</dbReference>